<dbReference type="AlphaFoldDB" id="A0A1G7IVW9"/>
<sequence>MRRVLAAALAVLATGLLLAAAPGGEAPRDRPLPPLAADGPLRVALLGTSLSARYDWPARLGARLTACLGRPVMVEVVARPGAHSGWGVAQVGRVAALRPDLVLIEFAINDADLRDGRSLAQAGAAHRAIVAGLRAQRPGAAIALMTMSPAQGPRGWMRPRLGAHLAQYRDLAAALDLGLVDLTPRWRALPRAARGLKADGLHPEPGVAAAVILPVLARAIATATGAPGATGATCAGPAPS</sequence>
<dbReference type="Proteomes" id="UP000198922">
    <property type="component" value="Unassembled WGS sequence"/>
</dbReference>
<dbReference type="Gene3D" id="3.40.50.1110">
    <property type="entry name" value="SGNH hydrolase"/>
    <property type="match status" value="1"/>
</dbReference>
<dbReference type="STRING" id="521013.SAMN04488567_3546"/>
<evidence type="ECO:0000256" key="1">
    <source>
        <dbReference type="SAM" id="SignalP"/>
    </source>
</evidence>
<keyword evidence="4" id="KW-1185">Reference proteome</keyword>
<dbReference type="GO" id="GO:0016788">
    <property type="term" value="F:hydrolase activity, acting on ester bonds"/>
    <property type="evidence" value="ECO:0007669"/>
    <property type="project" value="UniProtKB-ARBA"/>
</dbReference>
<proteinExistence type="predicted"/>
<dbReference type="OrthoDB" id="8347806at2"/>
<accession>A0A1G7IVW9</accession>
<protein>
    <submittedName>
        <fullName evidence="3">Lysophospholipase L1</fullName>
    </submittedName>
</protein>
<reference evidence="4" key="1">
    <citation type="submission" date="2016-10" db="EMBL/GenBank/DDBJ databases">
        <authorList>
            <person name="Varghese N."/>
            <person name="Submissions S."/>
        </authorList>
    </citation>
    <scope>NUCLEOTIDE SEQUENCE [LARGE SCALE GENOMIC DNA]</scope>
    <source>
        <strain evidence="4">DSM 21424</strain>
    </source>
</reference>
<keyword evidence="1" id="KW-0732">Signal</keyword>
<dbReference type="CDD" id="cd00229">
    <property type="entry name" value="SGNH_hydrolase"/>
    <property type="match status" value="1"/>
</dbReference>
<feature type="domain" description="SGNH hydrolase-type esterase" evidence="2">
    <location>
        <begin position="52"/>
        <end position="204"/>
    </location>
</feature>
<dbReference type="Pfam" id="PF13472">
    <property type="entry name" value="Lipase_GDSL_2"/>
    <property type="match status" value="1"/>
</dbReference>
<organism evidence="3 4">
    <name type="scientific">Limimaricola pyoseonensis</name>
    <dbReference type="NCBI Taxonomy" id="521013"/>
    <lineage>
        <taxon>Bacteria</taxon>
        <taxon>Pseudomonadati</taxon>
        <taxon>Pseudomonadota</taxon>
        <taxon>Alphaproteobacteria</taxon>
        <taxon>Rhodobacterales</taxon>
        <taxon>Paracoccaceae</taxon>
        <taxon>Limimaricola</taxon>
    </lineage>
</organism>
<evidence type="ECO:0000259" key="2">
    <source>
        <dbReference type="Pfam" id="PF13472"/>
    </source>
</evidence>
<evidence type="ECO:0000313" key="4">
    <source>
        <dbReference type="Proteomes" id="UP000198922"/>
    </source>
</evidence>
<dbReference type="SUPFAM" id="SSF52266">
    <property type="entry name" value="SGNH hydrolase"/>
    <property type="match status" value="1"/>
</dbReference>
<dbReference type="InterPro" id="IPR036514">
    <property type="entry name" value="SGNH_hydro_sf"/>
</dbReference>
<evidence type="ECO:0000313" key="3">
    <source>
        <dbReference type="EMBL" id="SDF16817.1"/>
    </source>
</evidence>
<dbReference type="EMBL" id="FNAT01000008">
    <property type="protein sequence ID" value="SDF16817.1"/>
    <property type="molecule type" value="Genomic_DNA"/>
</dbReference>
<dbReference type="InterPro" id="IPR013830">
    <property type="entry name" value="SGNH_hydro"/>
</dbReference>
<gene>
    <name evidence="3" type="ORF">SAMN04488567_3546</name>
</gene>
<feature type="chain" id="PRO_5011540306" evidence="1">
    <location>
        <begin position="20"/>
        <end position="240"/>
    </location>
</feature>
<name>A0A1G7IVW9_9RHOB</name>
<feature type="signal peptide" evidence="1">
    <location>
        <begin position="1"/>
        <end position="19"/>
    </location>
</feature>